<keyword evidence="2" id="KW-0347">Helicase</keyword>
<keyword evidence="7" id="KW-1185">Reference proteome</keyword>
<dbReference type="RefSeq" id="WP_161175959.1">
    <property type="nucleotide sequence ID" value="NZ_BAAAUH010000028.1"/>
</dbReference>
<evidence type="ECO:0000259" key="5">
    <source>
        <dbReference type="Pfam" id="PF12705"/>
    </source>
</evidence>
<reference evidence="7" key="1">
    <citation type="journal article" date="2019" name="Int. J. Syst. Evol. Microbiol.">
        <title>The Global Catalogue of Microorganisms (GCM) 10K type strain sequencing project: providing services to taxonomists for standard genome sequencing and annotation.</title>
        <authorList>
            <consortium name="The Broad Institute Genomics Platform"/>
            <consortium name="The Broad Institute Genome Sequencing Center for Infectious Disease"/>
            <person name="Wu L."/>
            <person name="Ma J."/>
        </authorList>
    </citation>
    <scope>NUCLEOTIDE SEQUENCE [LARGE SCALE GENOMIC DNA]</scope>
    <source>
        <strain evidence="7">JCM 9095</strain>
    </source>
</reference>
<keyword evidence="2" id="KW-0547">Nucleotide-binding</keyword>
<evidence type="ECO:0000256" key="3">
    <source>
        <dbReference type="ARBA" id="ARBA00023204"/>
    </source>
</evidence>
<gene>
    <name evidence="6" type="ORF">GCM10010451_38020</name>
</gene>
<dbReference type="Gene3D" id="3.90.320.10">
    <property type="match status" value="1"/>
</dbReference>
<sequence>MSTQDLREQLRLYQGRLRVWASDAESHPAHCGVFSAAKVRRDFTVDGWKRRYGDEPFMLGVIRDIVVALHRDTRTLTWEGLQEALSEQMARHCGNLHPGLKRYVAHAVEQYLDAHDELEALHGPMRFITVDPVSGSQGREVKVWALLYASSDGVREIRRLRVKRARSRTEESDRWATVAGYVVARMKMQVPPTTIRVVEVGLQDGSTGVVFERSYEETLNRYEVQGRPTIRQMIAPADYGPGHSCQKCKLAGRCPSLHDLTGCLGQRRPGPSTRSVSAADLELYSKCAARWYLEMQCRLPTGGDPSEASDRGRIIHRWLDQAHTRGTPCTEQDVASPEQAGIFTGALTKDEYARVREFLVAHTRSCPLAEGVEVIAVEPPVYGYDATADVIIAARPDLVYRDANGRIVVRETKTTTQMPKDEVDAYDRFFPIPWLINIARTAKDAFGKTDAFPRIELEVITPDEARVFAWDVERDEDAVHMAQAEVRLRARAWVRDTSWAPSPGAQCTWCPVRQWCPDAAELHYRAHEQSPPQDEPCAGLLSGSPE</sequence>
<keyword evidence="3" id="KW-0234">DNA repair</keyword>
<feature type="region of interest" description="Disordered" evidence="4">
    <location>
        <begin position="527"/>
        <end position="546"/>
    </location>
</feature>
<evidence type="ECO:0000256" key="2">
    <source>
        <dbReference type="ARBA" id="ARBA00022806"/>
    </source>
</evidence>
<name>A0ABP6PP96_9ACTN</name>
<keyword evidence="2" id="KW-0378">Hydrolase</keyword>
<keyword evidence="2" id="KW-0067">ATP-binding</keyword>
<evidence type="ECO:0000256" key="4">
    <source>
        <dbReference type="SAM" id="MobiDB-lite"/>
    </source>
</evidence>
<feature type="domain" description="PD-(D/E)XK endonuclease-like" evidence="5">
    <location>
        <begin position="276"/>
        <end position="517"/>
    </location>
</feature>
<protein>
    <recommendedName>
        <fullName evidence="5">PD-(D/E)XK endonuclease-like domain-containing protein</fullName>
    </recommendedName>
</protein>
<proteinExistence type="predicted"/>
<evidence type="ECO:0000313" key="7">
    <source>
        <dbReference type="Proteomes" id="UP001501866"/>
    </source>
</evidence>
<accession>A0ABP6PP96</accession>
<comment type="caution">
    <text evidence="6">The sequence shown here is derived from an EMBL/GenBank/DDBJ whole genome shotgun (WGS) entry which is preliminary data.</text>
</comment>
<evidence type="ECO:0000313" key="6">
    <source>
        <dbReference type="EMBL" id="GAA3185192.1"/>
    </source>
</evidence>
<dbReference type="InterPro" id="IPR038726">
    <property type="entry name" value="PDDEXK_AddAB-type"/>
</dbReference>
<evidence type="ECO:0000256" key="1">
    <source>
        <dbReference type="ARBA" id="ARBA00022763"/>
    </source>
</evidence>
<keyword evidence="1" id="KW-0227">DNA damage</keyword>
<dbReference type="InterPro" id="IPR011604">
    <property type="entry name" value="PDDEXK-like_dom_sf"/>
</dbReference>
<dbReference type="EMBL" id="BAAAUH010000028">
    <property type="protein sequence ID" value="GAA3185192.1"/>
    <property type="molecule type" value="Genomic_DNA"/>
</dbReference>
<dbReference type="Pfam" id="PF12705">
    <property type="entry name" value="PDDEXK_1"/>
    <property type="match status" value="1"/>
</dbReference>
<organism evidence="6 7">
    <name type="scientific">Streptomyces virens</name>
    <dbReference type="NCBI Taxonomy" id="285572"/>
    <lineage>
        <taxon>Bacteria</taxon>
        <taxon>Bacillati</taxon>
        <taxon>Actinomycetota</taxon>
        <taxon>Actinomycetes</taxon>
        <taxon>Kitasatosporales</taxon>
        <taxon>Streptomycetaceae</taxon>
        <taxon>Streptomyces</taxon>
    </lineage>
</organism>
<dbReference type="Proteomes" id="UP001501866">
    <property type="component" value="Unassembled WGS sequence"/>
</dbReference>